<name>A0A3M3TV19_PSESJ</name>
<proteinExistence type="predicted"/>
<dbReference type="Proteomes" id="UP000276886">
    <property type="component" value="Unassembled WGS sequence"/>
</dbReference>
<comment type="caution">
    <text evidence="1">The sequence shown here is derived from an EMBL/GenBank/DDBJ whole genome shotgun (WGS) entry which is preliminary data.</text>
</comment>
<evidence type="ECO:0000313" key="2">
    <source>
        <dbReference type="Proteomes" id="UP000276886"/>
    </source>
</evidence>
<accession>A0A3M3TV19</accession>
<protein>
    <submittedName>
        <fullName evidence="1">Uncharacterized protein</fullName>
    </submittedName>
</protein>
<dbReference type="AlphaFoldDB" id="A0A3M3TV19"/>
<sequence length="51" mass="5829">MEGLGLCKRAAMIANADKSRAQAKTKALFLTQEMHRLHRPLREQVRSYKSS</sequence>
<evidence type="ECO:0000313" key="1">
    <source>
        <dbReference type="EMBL" id="RMO24749.1"/>
    </source>
</evidence>
<feature type="non-terminal residue" evidence="1">
    <location>
        <position position="51"/>
    </location>
</feature>
<dbReference type="EMBL" id="RBPQ01000197">
    <property type="protein sequence ID" value="RMO24749.1"/>
    <property type="molecule type" value="Genomic_DNA"/>
</dbReference>
<gene>
    <name evidence="1" type="ORF">ALQ44_102381</name>
</gene>
<organism evidence="1 2">
    <name type="scientific">Pseudomonas syringae pv. pisi</name>
    <dbReference type="NCBI Taxonomy" id="59510"/>
    <lineage>
        <taxon>Bacteria</taxon>
        <taxon>Pseudomonadati</taxon>
        <taxon>Pseudomonadota</taxon>
        <taxon>Gammaproteobacteria</taxon>
        <taxon>Pseudomonadales</taxon>
        <taxon>Pseudomonadaceae</taxon>
        <taxon>Pseudomonas</taxon>
        <taxon>Pseudomonas syringae</taxon>
    </lineage>
</organism>
<reference evidence="1 2" key="1">
    <citation type="submission" date="2018-08" db="EMBL/GenBank/DDBJ databases">
        <title>Recombination of ecologically and evolutionarily significant loci maintains genetic cohesion in the Pseudomonas syringae species complex.</title>
        <authorList>
            <person name="Dillon M."/>
            <person name="Thakur S."/>
            <person name="Almeida R.N.D."/>
            <person name="Weir B.S."/>
            <person name="Guttman D.S."/>
        </authorList>
    </citation>
    <scope>NUCLEOTIDE SEQUENCE [LARGE SCALE GENOMIC DNA]</scope>
    <source>
        <strain evidence="1 2">ICMP 2788</strain>
    </source>
</reference>